<feature type="region of interest" description="Disordered" evidence="1">
    <location>
        <begin position="83"/>
        <end position="102"/>
    </location>
</feature>
<dbReference type="EMBL" id="JAINUF010000005">
    <property type="protein sequence ID" value="KAJ8360858.1"/>
    <property type="molecule type" value="Genomic_DNA"/>
</dbReference>
<evidence type="ECO:0000313" key="2">
    <source>
        <dbReference type="EMBL" id="KAJ8360858.1"/>
    </source>
</evidence>
<reference evidence="2" key="1">
    <citation type="journal article" date="2023" name="Science">
        <title>Genome structures resolve the early diversification of teleost fishes.</title>
        <authorList>
            <person name="Parey E."/>
            <person name="Louis A."/>
            <person name="Montfort J."/>
            <person name="Bouchez O."/>
            <person name="Roques C."/>
            <person name="Iampietro C."/>
            <person name="Lluch J."/>
            <person name="Castinel A."/>
            <person name="Donnadieu C."/>
            <person name="Desvignes T."/>
            <person name="Floi Bucao C."/>
            <person name="Jouanno E."/>
            <person name="Wen M."/>
            <person name="Mejri S."/>
            <person name="Dirks R."/>
            <person name="Jansen H."/>
            <person name="Henkel C."/>
            <person name="Chen W.J."/>
            <person name="Zahm M."/>
            <person name="Cabau C."/>
            <person name="Klopp C."/>
            <person name="Thompson A.W."/>
            <person name="Robinson-Rechavi M."/>
            <person name="Braasch I."/>
            <person name="Lecointre G."/>
            <person name="Bobe J."/>
            <person name="Postlethwait J.H."/>
            <person name="Berthelot C."/>
            <person name="Roest Crollius H."/>
            <person name="Guiguen Y."/>
        </authorList>
    </citation>
    <scope>NUCLEOTIDE SEQUENCE</scope>
    <source>
        <strain evidence="2">WJC10195</strain>
    </source>
</reference>
<protein>
    <submittedName>
        <fullName evidence="2">Uncharacterized protein</fullName>
    </submittedName>
</protein>
<sequence length="207" mass="21965">MAARTAKGRCGQRALELRDEANRPGGGGMKKAVRQVLDGSNHRHGMVGNERRIKARFAAPVGTAKPRRLNAAARRGLYPLPQSNCEGRVSNGRTGHMSPSRFPLRIDADRRTGIMRSQVRSGGLTDAASSREGNGRAQGEARVRLPNNIGANIIEPLRYDTFPGATQGPDCDGQGPELTQGGGAVKLSPLPGTALLSSLADRRTPPS</sequence>
<proteinExistence type="predicted"/>
<comment type="caution">
    <text evidence="2">The sequence shown here is derived from an EMBL/GenBank/DDBJ whole genome shotgun (WGS) entry which is preliminary data.</text>
</comment>
<feature type="region of interest" description="Disordered" evidence="1">
    <location>
        <begin position="1"/>
        <end position="31"/>
    </location>
</feature>
<feature type="region of interest" description="Disordered" evidence="1">
    <location>
        <begin position="161"/>
        <end position="207"/>
    </location>
</feature>
<organism evidence="2 3">
    <name type="scientific">Synaphobranchus kaupii</name>
    <name type="common">Kaup's arrowtooth eel</name>
    <dbReference type="NCBI Taxonomy" id="118154"/>
    <lineage>
        <taxon>Eukaryota</taxon>
        <taxon>Metazoa</taxon>
        <taxon>Chordata</taxon>
        <taxon>Craniata</taxon>
        <taxon>Vertebrata</taxon>
        <taxon>Euteleostomi</taxon>
        <taxon>Actinopterygii</taxon>
        <taxon>Neopterygii</taxon>
        <taxon>Teleostei</taxon>
        <taxon>Anguilliformes</taxon>
        <taxon>Synaphobranchidae</taxon>
        <taxon>Synaphobranchus</taxon>
    </lineage>
</organism>
<feature type="region of interest" description="Disordered" evidence="1">
    <location>
        <begin position="118"/>
        <end position="138"/>
    </location>
</feature>
<evidence type="ECO:0000256" key="1">
    <source>
        <dbReference type="SAM" id="MobiDB-lite"/>
    </source>
</evidence>
<keyword evidence="3" id="KW-1185">Reference proteome</keyword>
<dbReference type="AlphaFoldDB" id="A0A9Q1J0M5"/>
<accession>A0A9Q1J0M5</accession>
<dbReference type="Proteomes" id="UP001152622">
    <property type="component" value="Chromosome 5"/>
</dbReference>
<name>A0A9Q1J0M5_SYNKA</name>
<gene>
    <name evidence="2" type="ORF">SKAU_G00173830</name>
</gene>
<evidence type="ECO:0000313" key="3">
    <source>
        <dbReference type="Proteomes" id="UP001152622"/>
    </source>
</evidence>